<dbReference type="PANTHER" id="PTHR36845:SF1">
    <property type="entry name" value="HYDROLASE, PUTATIVE (AFU_ORTHOLOGUE AFUA_7G05090)-RELATED"/>
    <property type="match status" value="1"/>
</dbReference>
<gene>
    <name evidence="8" type="ORF">CLV62_13919</name>
</gene>
<accession>A0A2V3PQA4</accession>
<dbReference type="InterPro" id="IPR010905">
    <property type="entry name" value="Glyco_hydro_88"/>
</dbReference>
<sequence>MYAQWLWDINKLNEIKSNKLTFTYANAYQNILHQAEKELQGGVYSVTYKEILPPSGNKHDYVSLSRYWWPNPDTQDNLPYVFKDGQSNPDLDKYDRNRLGEMCSAVNTLSLAYFYSDDRRYADKAVKLLRTWFLDKETKMNPNLDYSQFVPGKDGSKGRPEGLIDSYSLVSMLSSVGLLKGSSIYTSQDEEGLKLWFAAFAKWMQTSPQGKKEDAAKNNHSTAYDTQLATYLLFAGKNKEAEKIIDAFPSKRIFTQIEPDGKQPNELWRTLAFHYSQYNLSHMIDLAATAKKINRDLYSAVSADGRSIYGAVDYLASFLGKDVSAWPYQQISGWEDSKANLCNDLYRIVSNDASRKDYLQLYKKYKQLNLSDRNLLLYGGEDPIKAMFDFATTQFDYALKCVDEAMLSVKGNQVTPRSINKDGSLHMVNPRDWCSGFFPGSLWFVYQYTKDQKWANEANKFSMLIEDEQYDKTSHDVGFKMYNSFGNGYKLTGNKHYKEVVIQSAKTLSKRFNNKVGAIRSWDWNRQVWQYPVIIDNMMNLELLFEASKLTNDPTYSNIAIAHAKTTLKNHFRDDFSSYHVIDYDTISGKAIRKQTFQGYSDPSAWARGQAWALYGYVMSYRYTQDPEFLAQAKGITHFVFTNPTLPADMVPFWDFNDPSIPTAPKDASSACIIASALYELAGYSPENKEQYIAWADQMLASLIEKYRAGEKTTQGFLLLHSTGHLPEKSEIDVPINYADYYFLEALLRRHRLIL</sequence>
<feature type="active site" description="Nucleophile" evidence="5">
    <location>
        <position position="476"/>
    </location>
</feature>
<feature type="binding site" evidence="6">
    <location>
        <position position="612"/>
    </location>
    <ligand>
        <name>substrate</name>
    </ligand>
</feature>
<feature type="active site" description="Proton donor" evidence="5">
    <location>
        <position position="536"/>
    </location>
</feature>
<dbReference type="Pfam" id="PF07470">
    <property type="entry name" value="Glyco_hydro_88"/>
    <property type="match status" value="1"/>
</dbReference>
<keyword evidence="2 8" id="KW-0378">Hydrolase</keyword>
<dbReference type="Gene3D" id="1.50.10.10">
    <property type="match status" value="1"/>
</dbReference>
<dbReference type="InterPro" id="IPR008397">
    <property type="entry name" value="Alginate_lyase_dom"/>
</dbReference>
<reference evidence="8 9" key="1">
    <citation type="submission" date="2018-03" db="EMBL/GenBank/DDBJ databases">
        <title>Genomic Encyclopedia of Archaeal and Bacterial Type Strains, Phase II (KMG-II): from individual species to whole genera.</title>
        <authorList>
            <person name="Goeker M."/>
        </authorList>
    </citation>
    <scope>NUCLEOTIDE SEQUENCE [LARGE SCALE GENOMIC DNA]</scope>
    <source>
        <strain evidence="8 9">DSM 100214</strain>
    </source>
</reference>
<name>A0A2V3PQA4_9BACT</name>
<keyword evidence="1" id="KW-0732">Signal</keyword>
<evidence type="ECO:0000313" key="8">
    <source>
        <dbReference type="EMBL" id="PXV59282.1"/>
    </source>
</evidence>
<evidence type="ECO:0000256" key="2">
    <source>
        <dbReference type="ARBA" id="ARBA00022801"/>
    </source>
</evidence>
<dbReference type="GO" id="GO:0000272">
    <property type="term" value="P:polysaccharide catabolic process"/>
    <property type="evidence" value="ECO:0007669"/>
    <property type="project" value="TreeGrafter"/>
</dbReference>
<dbReference type="GO" id="GO:0016829">
    <property type="term" value="F:lyase activity"/>
    <property type="evidence" value="ECO:0007669"/>
    <property type="project" value="UniProtKB-KW"/>
</dbReference>
<comment type="similarity">
    <text evidence="4">Belongs to the glycosyl hydrolase 88 family.</text>
</comment>
<organism evidence="8 9">
    <name type="scientific">Dysgonomonas alginatilytica</name>
    <dbReference type="NCBI Taxonomy" id="1605892"/>
    <lineage>
        <taxon>Bacteria</taxon>
        <taxon>Pseudomonadati</taxon>
        <taxon>Bacteroidota</taxon>
        <taxon>Bacteroidia</taxon>
        <taxon>Bacteroidales</taxon>
        <taxon>Dysgonomonadaceae</taxon>
        <taxon>Dysgonomonas</taxon>
    </lineage>
</organism>
<feature type="binding site" evidence="6">
    <location>
        <position position="476"/>
    </location>
    <ligand>
        <name>substrate</name>
    </ligand>
</feature>
<keyword evidence="3" id="KW-0456">Lyase</keyword>
<evidence type="ECO:0000256" key="3">
    <source>
        <dbReference type="ARBA" id="ARBA00023239"/>
    </source>
</evidence>
<dbReference type="Gene3D" id="1.50.10.100">
    <property type="entry name" value="Chondroitin AC/alginate lyase"/>
    <property type="match status" value="1"/>
</dbReference>
<dbReference type="SUPFAM" id="SSF48230">
    <property type="entry name" value="Chondroitin AC/alginate lyase"/>
    <property type="match status" value="1"/>
</dbReference>
<feature type="binding site" evidence="6">
    <location>
        <position position="596"/>
    </location>
    <ligand>
        <name>substrate</name>
    </ligand>
</feature>
<feature type="domain" description="Alginate lyase" evidence="7">
    <location>
        <begin position="45"/>
        <end position="326"/>
    </location>
</feature>
<dbReference type="GO" id="GO:0042597">
    <property type="term" value="C:periplasmic space"/>
    <property type="evidence" value="ECO:0007669"/>
    <property type="project" value="InterPro"/>
</dbReference>
<dbReference type="EMBL" id="QICL01000039">
    <property type="protein sequence ID" value="PXV59282.1"/>
    <property type="molecule type" value="Genomic_DNA"/>
</dbReference>
<evidence type="ECO:0000256" key="6">
    <source>
        <dbReference type="PIRSR" id="PIRSR610905-2"/>
    </source>
</evidence>
<dbReference type="InterPro" id="IPR052369">
    <property type="entry name" value="UG_Glycosaminoglycan_Hydrolase"/>
</dbReference>
<dbReference type="SUPFAM" id="SSF48208">
    <property type="entry name" value="Six-hairpin glycosidases"/>
    <property type="match status" value="1"/>
</dbReference>
<dbReference type="InterPro" id="IPR008928">
    <property type="entry name" value="6-hairpin_glycosidase_sf"/>
</dbReference>
<proteinExistence type="inferred from homology"/>
<feature type="binding site" evidence="6">
    <location>
        <position position="608"/>
    </location>
    <ligand>
        <name>substrate</name>
    </ligand>
</feature>
<dbReference type="AlphaFoldDB" id="A0A2V3PQA4"/>
<evidence type="ECO:0000259" key="7">
    <source>
        <dbReference type="Pfam" id="PF05426"/>
    </source>
</evidence>
<protein>
    <submittedName>
        <fullName evidence="8">Glycosyl hydrolase family 88</fullName>
    </submittedName>
</protein>
<dbReference type="Proteomes" id="UP000247973">
    <property type="component" value="Unassembled WGS sequence"/>
</dbReference>
<feature type="binding site" evidence="6">
    <location>
        <position position="536"/>
    </location>
    <ligand>
        <name>substrate</name>
    </ligand>
</feature>
<dbReference type="InterPro" id="IPR012341">
    <property type="entry name" value="6hp_glycosidase-like_sf"/>
</dbReference>
<evidence type="ECO:0000256" key="1">
    <source>
        <dbReference type="ARBA" id="ARBA00022729"/>
    </source>
</evidence>
<evidence type="ECO:0000256" key="5">
    <source>
        <dbReference type="PIRSR" id="PIRSR610905-1"/>
    </source>
</evidence>
<evidence type="ECO:0000313" key="9">
    <source>
        <dbReference type="Proteomes" id="UP000247973"/>
    </source>
</evidence>
<comment type="caution">
    <text evidence="8">The sequence shown here is derived from an EMBL/GenBank/DDBJ whole genome shotgun (WGS) entry which is preliminary data.</text>
</comment>
<dbReference type="Pfam" id="PF05426">
    <property type="entry name" value="Alginate_lyase"/>
    <property type="match status" value="1"/>
</dbReference>
<dbReference type="PANTHER" id="PTHR36845">
    <property type="entry name" value="HYDROLASE, PUTATIVE (AFU_ORTHOLOGUE AFUA_7G05090)-RELATED"/>
    <property type="match status" value="1"/>
</dbReference>
<dbReference type="InterPro" id="IPR008929">
    <property type="entry name" value="Chondroitin_lyas"/>
</dbReference>
<keyword evidence="9" id="KW-1185">Reference proteome</keyword>
<dbReference type="GO" id="GO:0052757">
    <property type="term" value="F:chondroitin hydrolase activity"/>
    <property type="evidence" value="ECO:0007669"/>
    <property type="project" value="TreeGrafter"/>
</dbReference>
<evidence type="ECO:0000256" key="4">
    <source>
        <dbReference type="ARBA" id="ARBA00038358"/>
    </source>
</evidence>